<dbReference type="InterPro" id="IPR036465">
    <property type="entry name" value="vWFA_dom_sf"/>
</dbReference>
<comment type="subcellular location">
    <subcellularLocation>
        <location evidence="11">Cytoplasmic vesicle</location>
        <location evidence="11">COPII-coated vesicle membrane</location>
        <topology evidence="11">Peripheral membrane protein</topology>
        <orientation evidence="11">Cytoplasmic side</orientation>
    </subcellularLocation>
    <subcellularLocation>
        <location evidence="11">Endoplasmic reticulum membrane</location>
        <topology evidence="11">Peripheral membrane protein</topology>
        <orientation evidence="11">Cytoplasmic side</orientation>
    </subcellularLocation>
</comment>
<evidence type="ECO:0000256" key="5">
    <source>
        <dbReference type="ARBA" id="ARBA00022833"/>
    </source>
</evidence>
<dbReference type="InterPro" id="IPR036174">
    <property type="entry name" value="Znf_Sec23_Sec24_sf"/>
</dbReference>
<sequence length="761" mass="84753">MTDFHEVEATDGARFSWNVWPSSRLEATRMVVPLGCLYTPLKPIDNLPLLPYEPVVCKGACPSILNPFCRIDFKAKIWVCPFCYQRNHFPAHYNDISENNLPAELIPSYTTIEYALPRAPAGPPVFLWVIDTCIDETELQALKDSLEQVLQLLSSIAPTALLGLITFGATVQVHELGYEHCVKSYSFSGQRDIEPPKLAELLGLGAPLRGQRGAAQPDGRAAHTRFLLPVAEAEFAISSVLNEVKKDPWPVDLANRPQRCTGVAISIATSLVETAFPNTGCRVQLFTSGPCTAGPGQIVSLELKEPLRSHHDIEKETSNTKHIKKAVKHYTAVAKRATSAGHVVDIFACALDQVGVMEMRPLPERTGGYVVMSESFTGNIFKQSFKAVFARDAAGQHLRMAFGGTLEVLTSSEFKVCGAIGNCSSLNKKTANVAETEIGQGNTNSWAMGGLDEDTTLAIYFEVTNQANTPVQQGQQRYLQLLTSYQHSSGQYRYRVTTLSHSWADTTQLAEIARGFDQEAAAVLMARIASHKTQTEEAFDILRWIDRMLIRLVAKFADYRKDDPSSFRLSSAFSIYPQFMFHLRRSQFLQVFGNSPDETTYNRLILTRENTTNSLIMIQPTLLAYSFDGPPVPVLLDVTSINPDRILLLDTFFQVIVFHGETISAWRKQGYHEDPEHQNFRELLSAPKEDAAMLLQERFPVPMYVECDQYGSQARFLLAKLNPSVTYNSAQNAAQGGDFLFTDDVSLQVFMDHLKRLAVQS</sequence>
<comment type="caution">
    <text evidence="17">The sequence shown here is derived from an EMBL/GenBank/DDBJ whole genome shotgun (WGS) entry which is preliminary data.</text>
</comment>
<evidence type="ECO:0000256" key="3">
    <source>
        <dbReference type="ARBA" id="ARBA00022723"/>
    </source>
</evidence>
<evidence type="ECO:0000259" key="15">
    <source>
        <dbReference type="Pfam" id="PF04815"/>
    </source>
</evidence>
<evidence type="ECO:0000313" key="18">
    <source>
        <dbReference type="Proteomes" id="UP001515480"/>
    </source>
</evidence>
<dbReference type="FunFam" id="3.40.50.410:FF:000008">
    <property type="entry name" value="Protein transport protein SEC23"/>
    <property type="match status" value="1"/>
</dbReference>
<keyword evidence="18" id="KW-1185">Reference proteome</keyword>
<dbReference type="InterPro" id="IPR006900">
    <property type="entry name" value="Sec23/24_helical_dom"/>
</dbReference>
<dbReference type="GO" id="GO:0005789">
    <property type="term" value="C:endoplasmic reticulum membrane"/>
    <property type="evidence" value="ECO:0007669"/>
    <property type="project" value="UniProtKB-SubCell"/>
</dbReference>
<dbReference type="FunFam" id="1.20.120.730:FF:000005">
    <property type="entry name" value="Protein transport protein SEC23"/>
    <property type="match status" value="1"/>
</dbReference>
<feature type="domain" description="Gelsolin-like" evidence="12">
    <location>
        <begin position="631"/>
        <end position="717"/>
    </location>
</feature>
<dbReference type="Pfam" id="PF04811">
    <property type="entry name" value="Sec23_trunk"/>
    <property type="match status" value="1"/>
</dbReference>
<dbReference type="InterPro" id="IPR006896">
    <property type="entry name" value="Sec23/24_trunk_dom"/>
</dbReference>
<dbReference type="Pfam" id="PF04810">
    <property type="entry name" value="zf-Sec23_Sec24"/>
    <property type="match status" value="1"/>
</dbReference>
<dbReference type="Gene3D" id="2.60.40.1670">
    <property type="entry name" value="beta-sandwich domain of Sec23/24"/>
    <property type="match status" value="1"/>
</dbReference>
<keyword evidence="2 11" id="KW-0813">Transport</keyword>
<feature type="domain" description="Zinc finger Sec23/Sec24-type" evidence="13">
    <location>
        <begin position="54"/>
        <end position="93"/>
    </location>
</feature>
<dbReference type="Gene3D" id="2.30.30.380">
    <property type="entry name" value="Zn-finger domain of Sec23/24"/>
    <property type="match status" value="1"/>
</dbReference>
<dbReference type="PANTHER" id="PTHR11141:SF0">
    <property type="entry name" value="PROTEIN TRANSPORT PROTEIN SEC23"/>
    <property type="match status" value="1"/>
</dbReference>
<keyword evidence="6 11" id="KW-0931">ER-Golgi transport</keyword>
<dbReference type="InterPro" id="IPR006895">
    <property type="entry name" value="Znf_Sec23_Sec24"/>
</dbReference>
<dbReference type="GO" id="GO:0090110">
    <property type="term" value="P:COPII-coated vesicle cargo loading"/>
    <property type="evidence" value="ECO:0007669"/>
    <property type="project" value="TreeGrafter"/>
</dbReference>
<dbReference type="SUPFAM" id="SSF82919">
    <property type="entry name" value="Zn-finger domain of Sec23/24"/>
    <property type="match status" value="1"/>
</dbReference>
<keyword evidence="8 11" id="KW-0472">Membrane</keyword>
<evidence type="ECO:0000256" key="1">
    <source>
        <dbReference type="ARBA" id="ARBA00009210"/>
    </source>
</evidence>
<feature type="domain" description="Sec23/Sec24 beta-sandwich" evidence="16">
    <location>
        <begin position="401"/>
        <end position="503"/>
    </location>
</feature>
<organism evidence="17 18">
    <name type="scientific">Prymnesium parvum</name>
    <name type="common">Toxic golden alga</name>
    <dbReference type="NCBI Taxonomy" id="97485"/>
    <lineage>
        <taxon>Eukaryota</taxon>
        <taxon>Haptista</taxon>
        <taxon>Haptophyta</taxon>
        <taxon>Prymnesiophyceae</taxon>
        <taxon>Prymnesiales</taxon>
        <taxon>Prymnesiaceae</taxon>
        <taxon>Prymnesium</taxon>
    </lineage>
</organism>
<dbReference type="CDD" id="cd11287">
    <property type="entry name" value="Sec23_C"/>
    <property type="match status" value="1"/>
</dbReference>
<keyword evidence="5 11" id="KW-0862">Zinc</keyword>
<dbReference type="GO" id="GO:0070971">
    <property type="term" value="C:endoplasmic reticulum exit site"/>
    <property type="evidence" value="ECO:0007669"/>
    <property type="project" value="TreeGrafter"/>
</dbReference>
<dbReference type="Gene3D" id="3.40.50.410">
    <property type="entry name" value="von Willebrand factor, type A domain"/>
    <property type="match status" value="1"/>
</dbReference>
<comment type="function">
    <text evidence="10 11">Component of the coat protein complex II (COPII) which promotes the formation of transport vesicles from the endoplasmic reticulum (ER). The coat has two main functions, the physical deformation of the endoplasmic reticulum membrane into vesicles and the selection of cargo molecules.</text>
</comment>
<name>A0AB34JJR6_PRYPA</name>
<keyword evidence="9 11" id="KW-0968">Cytoplasmic vesicle</keyword>
<dbReference type="FunFam" id="2.30.30.380:FF:000001">
    <property type="entry name" value="Protein transport protein SEC23"/>
    <property type="match status" value="1"/>
</dbReference>
<dbReference type="InterPro" id="IPR012990">
    <property type="entry name" value="Beta-sandwich_Sec23_24"/>
</dbReference>
<dbReference type="InterPro" id="IPR007123">
    <property type="entry name" value="Gelsolin-like_dom"/>
</dbReference>
<evidence type="ECO:0000259" key="13">
    <source>
        <dbReference type="Pfam" id="PF04810"/>
    </source>
</evidence>
<evidence type="ECO:0000256" key="9">
    <source>
        <dbReference type="ARBA" id="ARBA00023329"/>
    </source>
</evidence>
<dbReference type="GO" id="GO:0008270">
    <property type="term" value="F:zinc ion binding"/>
    <property type="evidence" value="ECO:0007669"/>
    <property type="project" value="InterPro"/>
</dbReference>
<evidence type="ECO:0000313" key="17">
    <source>
        <dbReference type="EMBL" id="KAL1521218.1"/>
    </source>
</evidence>
<dbReference type="SUPFAM" id="SSF53300">
    <property type="entry name" value="vWA-like"/>
    <property type="match status" value="1"/>
</dbReference>
<feature type="domain" description="Sec23/Sec24 helical" evidence="15">
    <location>
        <begin position="517"/>
        <end position="615"/>
    </location>
</feature>
<evidence type="ECO:0000256" key="7">
    <source>
        <dbReference type="ARBA" id="ARBA00022927"/>
    </source>
</evidence>
<evidence type="ECO:0000259" key="12">
    <source>
        <dbReference type="Pfam" id="PF00626"/>
    </source>
</evidence>
<evidence type="ECO:0000256" key="10">
    <source>
        <dbReference type="ARBA" id="ARBA00025471"/>
    </source>
</evidence>
<dbReference type="Pfam" id="PF08033">
    <property type="entry name" value="Sec23_BS"/>
    <property type="match status" value="1"/>
</dbReference>
<dbReference type="Pfam" id="PF00626">
    <property type="entry name" value="Gelsolin"/>
    <property type="match status" value="1"/>
</dbReference>
<dbReference type="SUPFAM" id="SSF82754">
    <property type="entry name" value="C-terminal, gelsolin-like domain of Sec23/24"/>
    <property type="match status" value="1"/>
</dbReference>
<dbReference type="Pfam" id="PF04815">
    <property type="entry name" value="Sec23_helical"/>
    <property type="match status" value="1"/>
</dbReference>
<dbReference type="GO" id="GO:0030127">
    <property type="term" value="C:COPII vesicle coat"/>
    <property type="evidence" value="ECO:0007669"/>
    <property type="project" value="InterPro"/>
</dbReference>
<dbReference type="Gene3D" id="1.20.120.730">
    <property type="entry name" value="Sec23/Sec24 helical domain"/>
    <property type="match status" value="1"/>
</dbReference>
<comment type="similarity">
    <text evidence="1 11">Belongs to the SEC23/SEC24 family. SEC23 subfamily.</text>
</comment>
<keyword evidence="4 11" id="KW-0256">Endoplasmic reticulum</keyword>
<dbReference type="InterPro" id="IPR036180">
    <property type="entry name" value="Gelsolin-like_dom_sf"/>
</dbReference>
<evidence type="ECO:0000256" key="2">
    <source>
        <dbReference type="ARBA" id="ARBA00022448"/>
    </source>
</evidence>
<feature type="domain" description="Sec23/Sec24 trunk" evidence="14">
    <location>
        <begin position="123"/>
        <end position="388"/>
    </location>
</feature>
<dbReference type="InterPro" id="IPR029006">
    <property type="entry name" value="ADF-H/Gelsolin-like_dom_sf"/>
</dbReference>
<keyword evidence="7 11" id="KW-0653">Protein transport</keyword>
<accession>A0AB34JJR6</accession>
<evidence type="ECO:0000256" key="8">
    <source>
        <dbReference type="ARBA" id="ARBA00023136"/>
    </source>
</evidence>
<evidence type="ECO:0000256" key="6">
    <source>
        <dbReference type="ARBA" id="ARBA00022892"/>
    </source>
</evidence>
<reference evidence="17 18" key="1">
    <citation type="journal article" date="2024" name="Science">
        <title>Giant polyketide synthase enzymes in the biosynthesis of giant marine polyether toxins.</title>
        <authorList>
            <person name="Fallon T.R."/>
            <person name="Shende V.V."/>
            <person name="Wierzbicki I.H."/>
            <person name="Pendleton A.L."/>
            <person name="Watervoot N.F."/>
            <person name="Auber R.P."/>
            <person name="Gonzalez D.J."/>
            <person name="Wisecaver J.H."/>
            <person name="Moore B.S."/>
        </authorList>
    </citation>
    <scope>NUCLEOTIDE SEQUENCE [LARGE SCALE GENOMIC DNA]</scope>
    <source>
        <strain evidence="17 18">12B1</strain>
    </source>
</reference>
<dbReference type="InterPro" id="IPR037550">
    <property type="entry name" value="Sec23_C"/>
</dbReference>
<proteinExistence type="inferred from homology"/>
<dbReference type="EMBL" id="JBGBPQ010000008">
    <property type="protein sequence ID" value="KAL1521218.1"/>
    <property type="molecule type" value="Genomic_DNA"/>
</dbReference>
<dbReference type="SUPFAM" id="SSF81811">
    <property type="entry name" value="Helical domain of Sec23/24"/>
    <property type="match status" value="1"/>
</dbReference>
<dbReference type="InterPro" id="IPR036175">
    <property type="entry name" value="Sec23/24_helical_dom_sf"/>
</dbReference>
<keyword evidence="11" id="KW-0963">Cytoplasm</keyword>
<protein>
    <recommendedName>
        <fullName evidence="11">Protein transport protein SEC23</fullName>
    </recommendedName>
</protein>
<dbReference type="Proteomes" id="UP001515480">
    <property type="component" value="Unassembled WGS sequence"/>
</dbReference>
<dbReference type="GO" id="GO:0005096">
    <property type="term" value="F:GTPase activator activity"/>
    <property type="evidence" value="ECO:0007669"/>
    <property type="project" value="TreeGrafter"/>
</dbReference>
<dbReference type="SUPFAM" id="SSF81995">
    <property type="entry name" value="beta-sandwich domain of Sec23/24"/>
    <property type="match status" value="1"/>
</dbReference>
<dbReference type="InterPro" id="IPR037364">
    <property type="entry name" value="Sec23"/>
</dbReference>
<evidence type="ECO:0000256" key="11">
    <source>
        <dbReference type="RuleBase" id="RU365030"/>
    </source>
</evidence>
<dbReference type="GO" id="GO:0006886">
    <property type="term" value="P:intracellular protein transport"/>
    <property type="evidence" value="ECO:0007669"/>
    <property type="project" value="InterPro"/>
</dbReference>
<evidence type="ECO:0000259" key="16">
    <source>
        <dbReference type="Pfam" id="PF08033"/>
    </source>
</evidence>
<dbReference type="FunFam" id="3.40.20.10:FF:000014">
    <property type="entry name" value="Protein transport protein SEC23"/>
    <property type="match status" value="1"/>
</dbReference>
<dbReference type="Gene3D" id="3.40.20.10">
    <property type="entry name" value="Severin"/>
    <property type="match status" value="1"/>
</dbReference>
<keyword evidence="3 11" id="KW-0479">Metal-binding</keyword>
<evidence type="ECO:0000259" key="14">
    <source>
        <dbReference type="Pfam" id="PF04811"/>
    </source>
</evidence>
<dbReference type="AlphaFoldDB" id="A0AB34JJR6"/>
<dbReference type="PANTHER" id="PTHR11141">
    <property type="entry name" value="PROTEIN TRANSPORT PROTEIN SEC23"/>
    <property type="match status" value="1"/>
</dbReference>
<gene>
    <name evidence="17" type="ORF">AB1Y20_022767</name>
</gene>
<evidence type="ECO:0000256" key="4">
    <source>
        <dbReference type="ARBA" id="ARBA00022824"/>
    </source>
</evidence>